<organism evidence="1 2">
    <name type="scientific">Paenibacillus konkukensis</name>
    <dbReference type="NCBI Taxonomy" id="2020716"/>
    <lineage>
        <taxon>Bacteria</taxon>
        <taxon>Bacillati</taxon>
        <taxon>Bacillota</taxon>
        <taxon>Bacilli</taxon>
        <taxon>Bacillales</taxon>
        <taxon>Paenibacillaceae</taxon>
        <taxon>Paenibacillus</taxon>
    </lineage>
</organism>
<gene>
    <name evidence="1" type="ORF">SK3146_06442</name>
</gene>
<dbReference type="EMBL" id="CP027059">
    <property type="protein sequence ID" value="UQZ87146.1"/>
    <property type="molecule type" value="Genomic_DNA"/>
</dbReference>
<dbReference type="Proteomes" id="UP001057134">
    <property type="component" value="Chromosome"/>
</dbReference>
<proteinExistence type="predicted"/>
<protein>
    <submittedName>
        <fullName evidence="1">Uncharacterized protein</fullName>
    </submittedName>
</protein>
<reference evidence="1" key="1">
    <citation type="submission" date="2018-02" db="EMBL/GenBank/DDBJ databases">
        <authorList>
            <person name="Kim S.-K."/>
            <person name="Jung H.-I."/>
            <person name="Lee S.-W."/>
        </authorList>
    </citation>
    <scope>NUCLEOTIDE SEQUENCE</scope>
    <source>
        <strain evidence="1">SK3146</strain>
    </source>
</reference>
<evidence type="ECO:0000313" key="2">
    <source>
        <dbReference type="Proteomes" id="UP001057134"/>
    </source>
</evidence>
<keyword evidence="2" id="KW-1185">Reference proteome</keyword>
<reference evidence="1" key="2">
    <citation type="journal article" date="2021" name="J Anim Sci Technol">
        <title>Complete genome sequence of Paenibacillus konkukensis sp. nov. SK3146 as a potential probiotic strain.</title>
        <authorList>
            <person name="Jung H.I."/>
            <person name="Park S."/>
            <person name="Niu K.M."/>
            <person name="Lee S.W."/>
            <person name="Kothari D."/>
            <person name="Yi K.J."/>
            <person name="Kim S.K."/>
        </authorList>
    </citation>
    <scope>NUCLEOTIDE SEQUENCE</scope>
    <source>
        <strain evidence="1">SK3146</strain>
    </source>
</reference>
<evidence type="ECO:0000313" key="1">
    <source>
        <dbReference type="EMBL" id="UQZ87146.1"/>
    </source>
</evidence>
<name>A0ABY4RZZ0_9BACL</name>
<accession>A0ABY4RZZ0</accession>
<sequence>MLHTKIKTFRQRIGKNRYLVIQIFQSAVAKAESGNVLASNAVNVKIYKQAKNK</sequence>